<dbReference type="AlphaFoldDB" id="A0A7W6VQE9"/>
<name>A0A7W6VQE9_9HYPH</name>
<evidence type="ECO:0000313" key="2">
    <source>
        <dbReference type="Proteomes" id="UP000524492"/>
    </source>
</evidence>
<evidence type="ECO:0000313" key="1">
    <source>
        <dbReference type="EMBL" id="MBB4194054.1"/>
    </source>
</evidence>
<dbReference type="RefSeq" id="WP_010028749.1">
    <property type="nucleotide sequence ID" value="NZ_JACIFV010000016.1"/>
</dbReference>
<sequence>MTTPPRPNEFEAFTKAHKEMRNALDKGDRNTARLAAEEIEGMALHTEWPRLRDQCNEALAEYARLLGAKEA</sequence>
<comment type="caution">
    <text evidence="1">The sequence shown here is derived from an EMBL/GenBank/DDBJ whole genome shotgun (WGS) entry which is preliminary data.</text>
</comment>
<proteinExistence type="predicted"/>
<protein>
    <submittedName>
        <fullName evidence="1">Uncharacterized protein</fullName>
    </submittedName>
</protein>
<keyword evidence="2" id="KW-1185">Reference proteome</keyword>
<dbReference type="Proteomes" id="UP000524492">
    <property type="component" value="Unassembled WGS sequence"/>
</dbReference>
<accession>A0A7W6VQE9</accession>
<gene>
    <name evidence="1" type="ORF">GGD53_004228</name>
</gene>
<organism evidence="1 2">
    <name type="scientific">Rhizobium aethiopicum</name>
    <dbReference type="NCBI Taxonomy" id="1138170"/>
    <lineage>
        <taxon>Bacteria</taxon>
        <taxon>Pseudomonadati</taxon>
        <taxon>Pseudomonadota</taxon>
        <taxon>Alphaproteobacteria</taxon>
        <taxon>Hyphomicrobiales</taxon>
        <taxon>Rhizobiaceae</taxon>
        <taxon>Rhizobium/Agrobacterium group</taxon>
        <taxon>Rhizobium</taxon>
    </lineage>
</organism>
<dbReference type="EMBL" id="JACIFV010000016">
    <property type="protein sequence ID" value="MBB4194054.1"/>
    <property type="molecule type" value="Genomic_DNA"/>
</dbReference>
<reference evidence="1 2" key="1">
    <citation type="submission" date="2020-08" db="EMBL/GenBank/DDBJ databases">
        <title>Genomic Encyclopedia of Type Strains, Phase IV (KMG-V): Genome sequencing to study the core and pangenomes of soil and plant-associated prokaryotes.</title>
        <authorList>
            <person name="Whitman W."/>
        </authorList>
    </citation>
    <scope>NUCLEOTIDE SEQUENCE [LARGE SCALE GENOMIC DNA]</scope>
    <source>
        <strain evidence="1 2">SEMIA 4074</strain>
    </source>
</reference>